<dbReference type="AlphaFoldDB" id="A0AAD1FZ31"/>
<feature type="domain" description="D-glutamate N-acetyltransferase-like C-terminal" evidence="1">
    <location>
        <begin position="132"/>
        <end position="328"/>
    </location>
</feature>
<dbReference type="PIRSF" id="PIRSF026760">
    <property type="entry name" value="UCP026760"/>
    <property type="match status" value="1"/>
</dbReference>
<dbReference type="Gene3D" id="3.40.50.300">
    <property type="entry name" value="P-loop containing nucleotide triphosphate hydrolases"/>
    <property type="match status" value="1"/>
</dbReference>
<dbReference type="EMBL" id="AP018711">
    <property type="protein sequence ID" value="BBE32532.1"/>
    <property type="molecule type" value="Genomic_DNA"/>
</dbReference>
<evidence type="ECO:0000313" key="6">
    <source>
        <dbReference type="Proteomes" id="UP000276029"/>
    </source>
</evidence>
<dbReference type="Pfam" id="PF07755">
    <property type="entry name" value="DUF1611"/>
    <property type="match status" value="1"/>
</dbReference>
<evidence type="ECO:0000313" key="5">
    <source>
        <dbReference type="Proteomes" id="UP000275727"/>
    </source>
</evidence>
<reference evidence="4 6" key="2">
    <citation type="submission" date="2018-10" db="EMBL/GenBank/DDBJ databases">
        <title>Genomic Encyclopedia of Type Strains, Phase IV (KMG-IV): sequencing the most valuable type-strain genomes for metagenomic binning, comparative biology and taxonomic classification.</title>
        <authorList>
            <person name="Goeker M."/>
        </authorList>
    </citation>
    <scope>NUCLEOTIDE SEQUENCE [LARGE SCALE GENOMIC DNA]</scope>
    <source>
        <strain evidence="4 6">DSM 19791</strain>
    </source>
</reference>
<gene>
    <name evidence="4" type="ORF">DFR51_1986</name>
    <name evidence="3" type="ORF">SmB9_01900</name>
</gene>
<evidence type="ECO:0000313" key="3">
    <source>
        <dbReference type="EMBL" id="BBE32532.1"/>
    </source>
</evidence>
<name>A0AAD1FZ31_SPHMI</name>
<organism evidence="3 5">
    <name type="scientific">Sphingosinicella microcystinivorans</name>
    <dbReference type="NCBI Taxonomy" id="335406"/>
    <lineage>
        <taxon>Bacteria</taxon>
        <taxon>Pseudomonadati</taxon>
        <taxon>Pseudomonadota</taxon>
        <taxon>Alphaproteobacteria</taxon>
        <taxon>Sphingomonadales</taxon>
        <taxon>Sphingosinicellaceae</taxon>
        <taxon>Sphingosinicella</taxon>
    </lineage>
</organism>
<proteinExistence type="predicted"/>
<keyword evidence="6" id="KW-1185">Reference proteome</keyword>
<dbReference type="InterPro" id="IPR035086">
    <property type="entry name" value="DgcN-like_C"/>
</dbReference>
<dbReference type="KEGG" id="smic:SmB9_01900"/>
<dbReference type="InterPro" id="IPR035402">
    <property type="entry name" value="DgcN-like_N"/>
</dbReference>
<reference evidence="3 5" key="1">
    <citation type="submission" date="2018-06" db="EMBL/GenBank/DDBJ databases">
        <title>Complete Genome Sequence of the Microcystin-Degrading Bacterium Sphingosinicella microcystinivorans Strain B-9.</title>
        <authorList>
            <person name="Jin H."/>
            <person name="Nishizawa T."/>
            <person name="Guo Y."/>
            <person name="Nishizawa A."/>
            <person name="Park H."/>
            <person name="Kato H."/>
            <person name="Tsuji K."/>
            <person name="Harada K."/>
        </authorList>
    </citation>
    <scope>NUCLEOTIDE SEQUENCE [LARGE SCALE GENOMIC DNA]</scope>
    <source>
        <strain evidence="3 5">B9</strain>
    </source>
</reference>
<feature type="domain" description="D-glutamate N-acetyltransferase-like N-terminal" evidence="2">
    <location>
        <begin position="48"/>
        <end position="125"/>
    </location>
</feature>
<dbReference type="Gene3D" id="3.40.50.720">
    <property type="entry name" value="NAD(P)-binding Rossmann-like Domain"/>
    <property type="match status" value="1"/>
</dbReference>
<dbReference type="InterPro" id="IPR027417">
    <property type="entry name" value="P-loop_NTPase"/>
</dbReference>
<dbReference type="InterPro" id="IPR011669">
    <property type="entry name" value="DgcN-like"/>
</dbReference>
<protein>
    <submittedName>
        <fullName evidence="4">NAD-dependent epimerase/dehydratase family protein</fullName>
    </submittedName>
</protein>
<dbReference type="Pfam" id="PF17396">
    <property type="entry name" value="DUF1611_N"/>
    <property type="match status" value="1"/>
</dbReference>
<dbReference type="RefSeq" id="WP_243445490.1">
    <property type="nucleotide sequence ID" value="NZ_AP018711.1"/>
</dbReference>
<evidence type="ECO:0000259" key="2">
    <source>
        <dbReference type="Pfam" id="PF17396"/>
    </source>
</evidence>
<dbReference type="PANTHER" id="PTHR40690:SF1">
    <property type="entry name" value="DUF1611 DOMAIN-CONTAINING PROTEIN"/>
    <property type="match status" value="1"/>
</dbReference>
<dbReference type="Proteomes" id="UP000275727">
    <property type="component" value="Chromosome"/>
</dbReference>
<dbReference type="PANTHER" id="PTHR40690">
    <property type="entry name" value="GLL3100 PROTEIN"/>
    <property type="match status" value="1"/>
</dbReference>
<sequence>MADIAKPYLVFLADAESSTLAKTALGVRDWAREDCVGQLRLTPATIDIGLPDLSPSEAAARGARSFLIGVAPVGGQLPAAWQGVLLDALEAGLDIVSGLHVRLEMFPAIAEVATRLGRTLHNVRHSKTAFPIATGRKRTGKRALMVGTDCALGKKYTALALTQAMRVRGIDATFRATGQTGIMISGEGIAIDAVVADFIAGAAETLSPDAAPDHWDVIEGQGALFHPAYAGVTLGLLHGSQPDALVLCHDPVRTVTSFFPAYPLPTVEAAINAYLPHAQRTNPAARFVGISLNTSALDVDAAQRALENAAARTGLPAFDPLRFGIEVVVDEMLSGTPEAAFAAV</sequence>
<dbReference type="Proteomes" id="UP000276029">
    <property type="component" value="Unassembled WGS sequence"/>
</dbReference>
<dbReference type="SUPFAM" id="SSF52540">
    <property type="entry name" value="P-loop containing nucleoside triphosphate hydrolases"/>
    <property type="match status" value="1"/>
</dbReference>
<accession>A0AAD1FZ31</accession>
<evidence type="ECO:0000313" key="4">
    <source>
        <dbReference type="EMBL" id="RKS88776.1"/>
    </source>
</evidence>
<dbReference type="EMBL" id="RBWX01000008">
    <property type="protein sequence ID" value="RKS88776.1"/>
    <property type="molecule type" value="Genomic_DNA"/>
</dbReference>
<evidence type="ECO:0000259" key="1">
    <source>
        <dbReference type="Pfam" id="PF07755"/>
    </source>
</evidence>